<reference evidence="2" key="1">
    <citation type="journal article" date="2010" name="BMC Genomics">
        <title>Clostridium sticklandii, a specialist in amino acid degradation:revisiting its metabolism through its genome sequence.</title>
        <authorList>
            <person name="Fonknechten N."/>
            <person name="Chaussonnerie S."/>
            <person name="Tricot S."/>
            <person name="Lajus A."/>
            <person name="Andreesen J.R."/>
            <person name="Perchat N."/>
            <person name="Pelletier E."/>
            <person name="Gouyvenoux M."/>
            <person name="Barbe V."/>
            <person name="Salanoubat M."/>
            <person name="Le Paslier D."/>
            <person name="Weissenbach J."/>
            <person name="Cohen G.N."/>
            <person name="Kreimeyer A."/>
        </authorList>
    </citation>
    <scope>NUCLEOTIDE SEQUENCE [LARGE SCALE GENOMIC DNA]</scope>
    <source>
        <strain evidence="2">ATCC 12662 / DSM 519 / JCM 1433 / CCUG 9281 / NCIMB 10654 / HF</strain>
    </source>
</reference>
<protein>
    <submittedName>
        <fullName evidence="1">Uncharacterized protein</fullName>
    </submittedName>
</protein>
<gene>
    <name evidence="1" type="ordered locus">CLOST_0983</name>
</gene>
<dbReference type="AlphaFoldDB" id="E3PXE2"/>
<organism evidence="1 2">
    <name type="scientific">Acetoanaerobium sticklandii (strain ATCC 12662 / DSM 519 / JCM 1433 / CCUG 9281 / NCIMB 10654 / HF)</name>
    <name type="common">Clostridium sticklandii</name>
    <dbReference type="NCBI Taxonomy" id="499177"/>
    <lineage>
        <taxon>Bacteria</taxon>
        <taxon>Bacillati</taxon>
        <taxon>Bacillota</taxon>
        <taxon>Clostridia</taxon>
        <taxon>Peptostreptococcales</taxon>
        <taxon>Filifactoraceae</taxon>
        <taxon>Acetoanaerobium</taxon>
    </lineage>
</organism>
<accession>E3PXE2</accession>
<evidence type="ECO:0000313" key="1">
    <source>
        <dbReference type="EMBL" id="CBH21107.1"/>
    </source>
</evidence>
<name>E3PXE2_ACESD</name>
<dbReference type="BioCyc" id="CSTI499177:GJE9-1031-MONOMER"/>
<dbReference type="EMBL" id="FP565809">
    <property type="protein sequence ID" value="CBH21107.1"/>
    <property type="molecule type" value="Genomic_DNA"/>
</dbReference>
<keyword evidence="2" id="KW-1185">Reference proteome</keyword>
<dbReference type="Proteomes" id="UP000007041">
    <property type="component" value="Chromosome"/>
</dbReference>
<dbReference type="HOGENOM" id="CLU_3412481_0_0_9"/>
<dbReference type="KEGG" id="cst:CLOST_0983"/>
<sequence>MDPVNVYRIDGKLVNENVLFPIYKNESK</sequence>
<evidence type="ECO:0000313" key="2">
    <source>
        <dbReference type="Proteomes" id="UP000007041"/>
    </source>
</evidence>
<proteinExistence type="predicted"/>